<accession>A0ABT7NJA0</accession>
<name>A0ABT7NJA0_9SPHI</name>
<evidence type="ECO:0000259" key="1">
    <source>
        <dbReference type="Pfam" id="PF06439"/>
    </source>
</evidence>
<dbReference type="EMBL" id="JACAGK010000006">
    <property type="protein sequence ID" value="MDM1047277.1"/>
    <property type="molecule type" value="Genomic_DNA"/>
</dbReference>
<dbReference type="RefSeq" id="WP_286650450.1">
    <property type="nucleotide sequence ID" value="NZ_JACAGK010000006.1"/>
</dbReference>
<reference evidence="2" key="2">
    <citation type="journal article" date="2022" name="Sci. Total Environ.">
        <title>Prevalence, transmission, and molecular epidemiology of tet(X)-positive bacteria among humans, animals, and environmental niches in China: An epidemiological, and genomic-based study.</title>
        <authorList>
            <person name="Dong N."/>
            <person name="Zeng Y."/>
            <person name="Cai C."/>
            <person name="Sun C."/>
            <person name="Lu J."/>
            <person name="Liu C."/>
            <person name="Zhou H."/>
            <person name="Sun Q."/>
            <person name="Shu L."/>
            <person name="Wang H."/>
            <person name="Wang Y."/>
            <person name="Wang S."/>
            <person name="Wu C."/>
            <person name="Chan E.W."/>
            <person name="Chen G."/>
            <person name="Shen Z."/>
            <person name="Chen S."/>
            <person name="Zhang R."/>
        </authorList>
    </citation>
    <scope>NUCLEOTIDE SEQUENCE</scope>
    <source>
        <strain evidence="2">R1692</strain>
    </source>
</reference>
<protein>
    <submittedName>
        <fullName evidence="2">DUF1080 domain-containing protein</fullName>
    </submittedName>
</protein>
<reference evidence="2" key="1">
    <citation type="submission" date="2020-06" db="EMBL/GenBank/DDBJ databases">
        <authorList>
            <person name="Dong N."/>
        </authorList>
    </citation>
    <scope>NUCLEOTIDE SEQUENCE</scope>
    <source>
        <strain evidence="2">R1692</strain>
    </source>
</reference>
<evidence type="ECO:0000313" key="3">
    <source>
        <dbReference type="Proteomes" id="UP001170954"/>
    </source>
</evidence>
<organism evidence="2 3">
    <name type="scientific">Sphingobacterium hotanense</name>
    <dbReference type="NCBI Taxonomy" id="649196"/>
    <lineage>
        <taxon>Bacteria</taxon>
        <taxon>Pseudomonadati</taxon>
        <taxon>Bacteroidota</taxon>
        <taxon>Sphingobacteriia</taxon>
        <taxon>Sphingobacteriales</taxon>
        <taxon>Sphingobacteriaceae</taxon>
        <taxon>Sphingobacterium</taxon>
    </lineage>
</organism>
<sequence length="243" mass="27131">MKIISAILLGLHLTASPIIETPKVSSSVEMWQSKGQWETLFDGKDASKHWTSVKGGGFPTQGWKVEDGVLKLVPGQKGGDIISKKVYSDFILEMEFKLDMNTNSGVKYLVSPLQTKAGKVELNGPEYQMIDDFNHESVKGGISPKTETGSAYLLYAPNKNKVLKPHGQWNKARIVVKGNLVEHWLNGKKILSYERGTDEFRALVAGTKFEMYSSRYGEAISGHIMLTDHQDASSFRNIRIKRI</sequence>
<gene>
    <name evidence="2" type="ORF">HX018_03345</name>
</gene>
<keyword evidence="3" id="KW-1185">Reference proteome</keyword>
<dbReference type="InterPro" id="IPR010496">
    <property type="entry name" value="AL/BT2_dom"/>
</dbReference>
<dbReference type="Proteomes" id="UP001170954">
    <property type="component" value="Unassembled WGS sequence"/>
</dbReference>
<evidence type="ECO:0000313" key="2">
    <source>
        <dbReference type="EMBL" id="MDM1047277.1"/>
    </source>
</evidence>
<dbReference type="Pfam" id="PF06439">
    <property type="entry name" value="3keto-disac_hyd"/>
    <property type="match status" value="1"/>
</dbReference>
<dbReference type="Gene3D" id="2.60.120.560">
    <property type="entry name" value="Exo-inulinase, domain 1"/>
    <property type="match status" value="1"/>
</dbReference>
<proteinExistence type="predicted"/>
<comment type="caution">
    <text evidence="2">The sequence shown here is derived from an EMBL/GenBank/DDBJ whole genome shotgun (WGS) entry which is preliminary data.</text>
</comment>
<feature type="domain" description="3-keto-alpha-glucoside-1,2-lyase/3-keto-2-hydroxy-glucal hydratase" evidence="1">
    <location>
        <begin position="36"/>
        <end position="241"/>
    </location>
</feature>